<protein>
    <submittedName>
        <fullName evidence="1">Uncharacterized protein</fullName>
    </submittedName>
</protein>
<evidence type="ECO:0000313" key="2">
    <source>
        <dbReference type="Proteomes" id="UP001152523"/>
    </source>
</evidence>
<organism evidence="1 2">
    <name type="scientific">Cuscuta epithymum</name>
    <dbReference type="NCBI Taxonomy" id="186058"/>
    <lineage>
        <taxon>Eukaryota</taxon>
        <taxon>Viridiplantae</taxon>
        <taxon>Streptophyta</taxon>
        <taxon>Embryophyta</taxon>
        <taxon>Tracheophyta</taxon>
        <taxon>Spermatophyta</taxon>
        <taxon>Magnoliopsida</taxon>
        <taxon>eudicotyledons</taxon>
        <taxon>Gunneridae</taxon>
        <taxon>Pentapetalae</taxon>
        <taxon>asterids</taxon>
        <taxon>lamiids</taxon>
        <taxon>Solanales</taxon>
        <taxon>Convolvulaceae</taxon>
        <taxon>Cuscuteae</taxon>
        <taxon>Cuscuta</taxon>
        <taxon>Cuscuta subgen. Cuscuta</taxon>
    </lineage>
</organism>
<dbReference type="AlphaFoldDB" id="A0AAV0GK35"/>
<gene>
    <name evidence="1" type="ORF">CEPIT_LOCUS44427</name>
</gene>
<accession>A0AAV0GK35</accession>
<dbReference type="EMBL" id="CAMAPF010001164">
    <property type="protein sequence ID" value="CAH9148327.1"/>
    <property type="molecule type" value="Genomic_DNA"/>
</dbReference>
<reference evidence="1" key="1">
    <citation type="submission" date="2022-07" db="EMBL/GenBank/DDBJ databases">
        <authorList>
            <person name="Macas J."/>
            <person name="Novak P."/>
            <person name="Neumann P."/>
        </authorList>
    </citation>
    <scope>NUCLEOTIDE SEQUENCE</scope>
</reference>
<name>A0AAV0GK35_9ASTE</name>
<comment type="caution">
    <text evidence="1">The sequence shown here is derived from an EMBL/GenBank/DDBJ whole genome shotgun (WGS) entry which is preliminary data.</text>
</comment>
<dbReference type="Proteomes" id="UP001152523">
    <property type="component" value="Unassembled WGS sequence"/>
</dbReference>
<proteinExistence type="predicted"/>
<sequence>MTSNEGHNFGEGSSSGFQ</sequence>
<keyword evidence="2" id="KW-1185">Reference proteome</keyword>
<evidence type="ECO:0000313" key="1">
    <source>
        <dbReference type="EMBL" id="CAH9148327.1"/>
    </source>
</evidence>